<protein>
    <recommendedName>
        <fullName evidence="4">Thylakoid lumen protein</fullName>
    </recommendedName>
</protein>
<evidence type="ECO:0008006" key="4">
    <source>
        <dbReference type="Google" id="ProtNLM"/>
    </source>
</evidence>
<sequence>MSKPVVDAFFVGRALSQALYHELEKTLTNALSDLGKFDAEQRERLRLFTQEVMERASRESGFVMNAPTNSGISGPIGSPIPEPGDLQATIDELRAEIAQVRAQLQIYRSNRP</sequence>
<evidence type="ECO:0000256" key="1">
    <source>
        <dbReference type="SAM" id="MobiDB-lite"/>
    </source>
</evidence>
<dbReference type="EMBL" id="JAMXFF010000007">
    <property type="protein sequence ID" value="MCT7966081.1"/>
    <property type="molecule type" value="Genomic_DNA"/>
</dbReference>
<organism evidence="2 3">
    <name type="scientific">Laspinema palackyanum D2a</name>
    <dbReference type="NCBI Taxonomy" id="2953684"/>
    <lineage>
        <taxon>Bacteria</taxon>
        <taxon>Bacillati</taxon>
        <taxon>Cyanobacteriota</taxon>
        <taxon>Cyanophyceae</taxon>
        <taxon>Oscillatoriophycideae</taxon>
        <taxon>Oscillatoriales</taxon>
        <taxon>Laspinemataceae</taxon>
        <taxon>Laspinema</taxon>
        <taxon>Laspinema palackyanum</taxon>
    </lineage>
</organism>
<dbReference type="PANTHER" id="PTHR35745">
    <property type="entry name" value="BNACNNG14650D PROTEIN"/>
    <property type="match status" value="1"/>
</dbReference>
<accession>A0ABT2MRA9</accession>
<dbReference type="InterPro" id="IPR040003">
    <property type="entry name" value="PG18-like"/>
</dbReference>
<dbReference type="Pfam" id="PF20711">
    <property type="entry name" value="DUF6825"/>
    <property type="match status" value="1"/>
</dbReference>
<dbReference type="PANTHER" id="PTHR35745:SF1">
    <property type="entry name" value="OS04G0513000 PROTEIN"/>
    <property type="match status" value="1"/>
</dbReference>
<name>A0ABT2MRA9_9CYAN</name>
<evidence type="ECO:0000313" key="2">
    <source>
        <dbReference type="EMBL" id="MCT7966081.1"/>
    </source>
</evidence>
<reference evidence="2 3" key="1">
    <citation type="journal article" date="2022" name="Front. Microbiol.">
        <title>High genomic differentiation and limited gene flow indicate recent cryptic speciation within the genus Laspinema (cyanobacteria).</title>
        <authorList>
            <person name="Stanojkovic A."/>
            <person name="Skoupy S."/>
            <person name="Skaloud P."/>
            <person name="Dvorak P."/>
        </authorList>
    </citation>
    <scope>NUCLEOTIDE SEQUENCE [LARGE SCALE GENOMIC DNA]</scope>
    <source>
        <strain evidence="2 3">D2a</strain>
    </source>
</reference>
<dbReference type="Proteomes" id="UP001525890">
    <property type="component" value="Unassembled WGS sequence"/>
</dbReference>
<feature type="region of interest" description="Disordered" evidence="1">
    <location>
        <begin position="59"/>
        <end position="85"/>
    </location>
</feature>
<proteinExistence type="predicted"/>
<keyword evidence="3" id="KW-1185">Reference proteome</keyword>
<gene>
    <name evidence="2" type="ORF">NG799_07015</name>
</gene>
<dbReference type="RefSeq" id="WP_368005725.1">
    <property type="nucleotide sequence ID" value="NZ_JAMXFF010000007.1"/>
</dbReference>
<feature type="compositionally biased region" description="Low complexity" evidence="1">
    <location>
        <begin position="70"/>
        <end position="79"/>
    </location>
</feature>
<evidence type="ECO:0000313" key="3">
    <source>
        <dbReference type="Proteomes" id="UP001525890"/>
    </source>
</evidence>
<comment type="caution">
    <text evidence="2">The sequence shown here is derived from an EMBL/GenBank/DDBJ whole genome shotgun (WGS) entry which is preliminary data.</text>
</comment>